<name>A0A8J4H6J0_9BACL</name>
<dbReference type="RefSeq" id="WP_213412403.1">
    <property type="nucleotide sequence ID" value="NZ_BOVK01000031.1"/>
</dbReference>
<protein>
    <submittedName>
        <fullName evidence="2">Uncharacterized protein</fullName>
    </submittedName>
</protein>
<evidence type="ECO:0000313" key="3">
    <source>
        <dbReference type="Proteomes" id="UP000677918"/>
    </source>
</evidence>
<feature type="region of interest" description="Disordered" evidence="1">
    <location>
        <begin position="103"/>
        <end position="122"/>
    </location>
</feature>
<sequence length="122" mass="14556">MGIILDFIINIFGELFLTDSAERLEKKRAERQKQRTIKRLVRHFEWFEQLYRVEGNKRVIDQDDEIRTTLLDREYVRQLDLNLAEREAFAKLLSAKAAHRMQDAASDNLPEQIHAERKDDRS</sequence>
<feature type="compositionally biased region" description="Basic and acidic residues" evidence="1">
    <location>
        <begin position="113"/>
        <end position="122"/>
    </location>
</feature>
<evidence type="ECO:0000256" key="1">
    <source>
        <dbReference type="SAM" id="MobiDB-lite"/>
    </source>
</evidence>
<dbReference type="EMBL" id="BOVK01000031">
    <property type="protein sequence ID" value="GIQ69608.1"/>
    <property type="molecule type" value="Genomic_DNA"/>
</dbReference>
<reference evidence="2" key="1">
    <citation type="submission" date="2021-04" db="EMBL/GenBank/DDBJ databases">
        <title>Draft genome sequence of Xylanibacillus composti strain K13.</title>
        <authorList>
            <person name="Uke A."/>
            <person name="Chhe C."/>
            <person name="Baramee S."/>
            <person name="Kosugi A."/>
        </authorList>
    </citation>
    <scope>NUCLEOTIDE SEQUENCE</scope>
    <source>
        <strain evidence="2">K13</strain>
    </source>
</reference>
<dbReference type="AlphaFoldDB" id="A0A8J4H6J0"/>
<proteinExistence type="predicted"/>
<dbReference type="Proteomes" id="UP000677918">
    <property type="component" value="Unassembled WGS sequence"/>
</dbReference>
<organism evidence="2 3">
    <name type="scientific">Xylanibacillus composti</name>
    <dbReference type="NCBI Taxonomy" id="1572762"/>
    <lineage>
        <taxon>Bacteria</taxon>
        <taxon>Bacillati</taxon>
        <taxon>Bacillota</taxon>
        <taxon>Bacilli</taxon>
        <taxon>Bacillales</taxon>
        <taxon>Paenibacillaceae</taxon>
        <taxon>Xylanibacillus</taxon>
    </lineage>
</organism>
<accession>A0A8J4H6J0</accession>
<comment type="caution">
    <text evidence="2">The sequence shown here is derived from an EMBL/GenBank/DDBJ whole genome shotgun (WGS) entry which is preliminary data.</text>
</comment>
<gene>
    <name evidence="2" type="ORF">XYCOK13_24320</name>
</gene>
<keyword evidence="3" id="KW-1185">Reference proteome</keyword>
<evidence type="ECO:0000313" key="2">
    <source>
        <dbReference type="EMBL" id="GIQ69608.1"/>
    </source>
</evidence>